<protein>
    <submittedName>
        <fullName evidence="3">WAPL domain-containing protein</fullName>
    </submittedName>
</protein>
<evidence type="ECO:0000256" key="1">
    <source>
        <dbReference type="SAM" id="MobiDB-lite"/>
    </source>
</evidence>
<dbReference type="AlphaFoldDB" id="A0A1I7UKI6"/>
<accession>A0A1I7UKI6</accession>
<sequence length="197" mass="21948">MDDEGPPPKGPPPKKRRATTQLNDPLSKRSKSSSAIGEVSNEFDEIMSRIKGPDKELALKSARKLKSLLPNASRIGAFVTNRKNLEDLVTVFSRETSLLGTSMYQEELHKFSISILANCCFTDKTTSTGMQIRKASRGFLDQAVRIFESTISNIEIRISMCRLIGNLCSNKELVTNWLSINEREHRDAVSSHFSVSG</sequence>
<dbReference type="Proteomes" id="UP000095282">
    <property type="component" value="Unplaced"/>
</dbReference>
<name>A0A1I7UKI6_9PELO</name>
<dbReference type="WBParaSite" id="Csp11.Scaffold630.g16880.t1">
    <property type="protein sequence ID" value="Csp11.Scaffold630.g16880.t1"/>
    <property type="gene ID" value="Csp11.Scaffold630.g16880"/>
</dbReference>
<dbReference type="GO" id="GO:0009653">
    <property type="term" value="P:anatomical structure morphogenesis"/>
    <property type="evidence" value="ECO:0007669"/>
    <property type="project" value="TreeGrafter"/>
</dbReference>
<evidence type="ECO:0000313" key="2">
    <source>
        <dbReference type="Proteomes" id="UP000095282"/>
    </source>
</evidence>
<organism evidence="2 3">
    <name type="scientific">Caenorhabditis tropicalis</name>
    <dbReference type="NCBI Taxonomy" id="1561998"/>
    <lineage>
        <taxon>Eukaryota</taxon>
        <taxon>Metazoa</taxon>
        <taxon>Ecdysozoa</taxon>
        <taxon>Nematoda</taxon>
        <taxon>Chromadorea</taxon>
        <taxon>Rhabditida</taxon>
        <taxon>Rhabditina</taxon>
        <taxon>Rhabditomorpha</taxon>
        <taxon>Rhabditoidea</taxon>
        <taxon>Rhabditidae</taxon>
        <taxon>Peloderinae</taxon>
        <taxon>Caenorhabditis</taxon>
    </lineage>
</organism>
<keyword evidence="2" id="KW-1185">Reference proteome</keyword>
<proteinExistence type="predicted"/>
<dbReference type="PANTHER" id="PTHR23312">
    <property type="entry name" value="ARMC5 ARMADILLO REPEAT-CONTAINING -RELATED"/>
    <property type="match status" value="1"/>
</dbReference>
<feature type="region of interest" description="Disordered" evidence="1">
    <location>
        <begin position="1"/>
        <end position="38"/>
    </location>
</feature>
<dbReference type="GO" id="GO:0005829">
    <property type="term" value="C:cytosol"/>
    <property type="evidence" value="ECO:0007669"/>
    <property type="project" value="TreeGrafter"/>
</dbReference>
<evidence type="ECO:0000313" key="3">
    <source>
        <dbReference type="WBParaSite" id="Csp11.Scaffold630.g16880.t1"/>
    </source>
</evidence>
<dbReference type="PANTHER" id="PTHR23312:SF8">
    <property type="entry name" value="ARMADILLO REPEAT-CONTAINING PROTEIN 5"/>
    <property type="match status" value="1"/>
</dbReference>
<dbReference type="eggNOG" id="ENOG502THEV">
    <property type="taxonomic scope" value="Eukaryota"/>
</dbReference>
<reference evidence="3" key="1">
    <citation type="submission" date="2016-11" db="UniProtKB">
        <authorList>
            <consortium name="WormBaseParasite"/>
        </authorList>
    </citation>
    <scope>IDENTIFICATION</scope>
</reference>